<dbReference type="EMBL" id="PJQY01002323">
    <property type="protein sequence ID" value="PQP94737.1"/>
    <property type="molecule type" value="Genomic_DNA"/>
</dbReference>
<dbReference type="FunFam" id="3.40.50.10880:FF:000004">
    <property type="entry name" value="Pantothenate kinase"/>
    <property type="match status" value="1"/>
</dbReference>
<dbReference type="Gene3D" id="1.20.1700.10">
    <property type="entry name" value="AF1104-like"/>
    <property type="match status" value="1"/>
</dbReference>
<sequence length="754" mass="82679">MGNMSLEFLDVRLIFVLSMFWVGGVFGKGVKPEGRSLHHRAKNSAVFDVMSFGARADGRTDDSNAFMAAWKEACQSTGRVHITIPKGTYIIGPLKFSGPCLNVSSLTLQVKGYLKATTDLRKYGFGGGWLEFAWMEGLTLTGGGTFDGQGARAWPHNKCPTDSNCKLLPTSLKFVAMNKTVIRGLTSVNSKFFHIALVECHNFKGSRLKISAPETSPNTDGIHIERSSSVYFSLSHIATGDDCISVGQGNSQITITSITCGPGHGISVGSLGKYPDERDVSGLVVKDCTMTGTTNGIRIKTWANSPGNSAATNMTFENIVMNNVTNPIIIDQLYCPFTSCTSKAPSRVKLSDIYFKNIRGTSLSEVAVALECSKGIPCQNITLKMFTWTCHLGRNKQLQVAAMSKLNSVAPKSHLHVSLRQSSQANPTELAWIDLFLNSIPSFKKRAETDAVDDAPARAEKFAQRYSEILEDLKKDPESHGGPPDCILLCRLREQVLRELGFKDIFKKVKDEENAKAISLFENVVDLSDAIEDEGKRLENLVRGIFAGNIFDLGSAQLAEVFSKDGMSFLASCQNLVPRPWVIDDLDAFKLKWSKKSWKKAVIFVDNSGADIILGILPFARELLRRGTQVVLAANDLPSINDITYPELIEIISKLKDNEGKLKGVDTTNLFIANSGNDLPVIDLSRVSQEIAYLASDADLVITEGMGRGIETNLYAQFKCDSLKIGMVKHPEVAQFLGGRLYDCVFKYNEVLLS</sequence>
<evidence type="ECO:0000256" key="7">
    <source>
        <dbReference type="ARBA" id="ARBA00023295"/>
    </source>
</evidence>
<keyword evidence="13" id="KW-1185">Reference proteome</keyword>
<keyword evidence="4" id="KW-0134">Cell wall</keyword>
<feature type="domain" description="Damage-control phosphatase ARMT1-like metal-binding" evidence="11">
    <location>
        <begin position="440"/>
        <end position="745"/>
    </location>
</feature>
<comment type="cofactor">
    <cofactor evidence="1">
        <name>Ni(2+)</name>
        <dbReference type="ChEBI" id="CHEBI:49786"/>
    </cofactor>
</comment>
<dbReference type="Proteomes" id="UP000250321">
    <property type="component" value="Unassembled WGS sequence"/>
</dbReference>
<dbReference type="InterPro" id="IPR012334">
    <property type="entry name" value="Pectin_lyas_fold"/>
</dbReference>
<dbReference type="GO" id="GO:0071555">
    <property type="term" value="P:cell wall organization"/>
    <property type="evidence" value="ECO:0007669"/>
    <property type="project" value="UniProtKB-KW"/>
</dbReference>
<dbReference type="SUPFAM" id="SSF51126">
    <property type="entry name" value="Pectin lyase-like"/>
    <property type="match status" value="1"/>
</dbReference>
<evidence type="ECO:0000313" key="13">
    <source>
        <dbReference type="Proteomes" id="UP000250321"/>
    </source>
</evidence>
<dbReference type="Pfam" id="PF00295">
    <property type="entry name" value="Glyco_hydro_28"/>
    <property type="match status" value="1"/>
</dbReference>
<evidence type="ECO:0000256" key="10">
    <source>
        <dbReference type="RuleBase" id="RU361169"/>
    </source>
</evidence>
<dbReference type="FunFam" id="1.20.1700.10:FF:000003">
    <property type="entry name" value="Pantothenate kinase 4"/>
    <property type="match status" value="1"/>
</dbReference>
<evidence type="ECO:0000256" key="4">
    <source>
        <dbReference type="ARBA" id="ARBA00022512"/>
    </source>
</evidence>
<comment type="similarity">
    <text evidence="3 10">Belongs to the glycosyl hydrolase 28 family.</text>
</comment>
<dbReference type="InterPro" id="IPR000743">
    <property type="entry name" value="Glyco_hydro_28"/>
</dbReference>
<dbReference type="STRING" id="2094558.A0A314XU33"/>
<gene>
    <name evidence="12" type="ORF">Pyn_11785</name>
</gene>
<keyword evidence="8" id="KW-0961">Cell wall biogenesis/degradation</keyword>
<dbReference type="PROSITE" id="PS00502">
    <property type="entry name" value="POLYGALACTURONASE"/>
    <property type="match status" value="1"/>
</dbReference>
<evidence type="ECO:0000256" key="1">
    <source>
        <dbReference type="ARBA" id="ARBA00001967"/>
    </source>
</evidence>
<evidence type="ECO:0000256" key="5">
    <source>
        <dbReference type="ARBA" id="ARBA00022525"/>
    </source>
</evidence>
<dbReference type="PANTHER" id="PTHR31375">
    <property type="match status" value="1"/>
</dbReference>
<evidence type="ECO:0000259" key="11">
    <source>
        <dbReference type="Pfam" id="PF01937"/>
    </source>
</evidence>
<evidence type="ECO:0000313" key="12">
    <source>
        <dbReference type="EMBL" id="PQP94737.1"/>
    </source>
</evidence>
<dbReference type="OrthoDB" id="187139at2759"/>
<reference evidence="12 13" key="1">
    <citation type="submission" date="2018-02" db="EMBL/GenBank/DDBJ databases">
        <title>Draft genome of wild Prunus yedoensis var. nudiflora.</title>
        <authorList>
            <person name="Baek S."/>
            <person name="Kim J.-H."/>
            <person name="Choi K."/>
            <person name="Kim G.-B."/>
            <person name="Cho A."/>
            <person name="Jang H."/>
            <person name="Shin C.-H."/>
            <person name="Yu H.-J."/>
            <person name="Mun J.-H."/>
        </authorList>
    </citation>
    <scope>NUCLEOTIDE SEQUENCE [LARGE SCALE GENOMIC DNA]</scope>
    <source>
        <strain evidence="13">cv. Jeju island</strain>
        <tissue evidence="12">Leaf</tissue>
    </source>
</reference>
<dbReference type="SUPFAM" id="SSF111321">
    <property type="entry name" value="AF1104-like"/>
    <property type="match status" value="1"/>
</dbReference>
<dbReference type="InterPro" id="IPR011050">
    <property type="entry name" value="Pectin_lyase_fold/virulence"/>
</dbReference>
<dbReference type="InterPro" id="IPR036075">
    <property type="entry name" value="ARMT-1-like_metal-bd_sf"/>
</dbReference>
<dbReference type="Gene3D" id="3.40.50.10880">
    <property type="entry name" value="Uncharacterised protein PF01937, DUF89, domain 3"/>
    <property type="match status" value="1"/>
</dbReference>
<keyword evidence="5" id="KW-0964">Secreted</keyword>
<dbReference type="Pfam" id="PF01937">
    <property type="entry name" value="ARMT1-like_dom"/>
    <property type="match status" value="1"/>
</dbReference>
<dbReference type="InterPro" id="IPR035073">
    <property type="entry name" value="At2g17340_3_helix_bundle"/>
</dbReference>
<proteinExistence type="inferred from homology"/>
<organism evidence="12 13">
    <name type="scientific">Prunus yedoensis var. nudiflora</name>
    <dbReference type="NCBI Taxonomy" id="2094558"/>
    <lineage>
        <taxon>Eukaryota</taxon>
        <taxon>Viridiplantae</taxon>
        <taxon>Streptophyta</taxon>
        <taxon>Embryophyta</taxon>
        <taxon>Tracheophyta</taxon>
        <taxon>Spermatophyta</taxon>
        <taxon>Magnoliopsida</taxon>
        <taxon>eudicotyledons</taxon>
        <taxon>Gunneridae</taxon>
        <taxon>Pentapetalae</taxon>
        <taxon>rosids</taxon>
        <taxon>fabids</taxon>
        <taxon>Rosales</taxon>
        <taxon>Rosaceae</taxon>
        <taxon>Amygdaloideae</taxon>
        <taxon>Amygdaleae</taxon>
        <taxon>Prunus</taxon>
    </lineage>
</organism>
<protein>
    <submittedName>
        <fullName evidence="12">Exopolygalacturonase</fullName>
    </submittedName>
</protein>
<comment type="subcellular location">
    <subcellularLocation>
        <location evidence="2">Secreted</location>
        <location evidence="2">Cell wall</location>
    </subcellularLocation>
</comment>
<dbReference type="FunFam" id="2.160.20.10:FF:000004">
    <property type="entry name" value="Pectin lyase-like superfamily protein"/>
    <property type="match status" value="1"/>
</dbReference>
<dbReference type="AlphaFoldDB" id="A0A314XU33"/>
<evidence type="ECO:0000256" key="6">
    <source>
        <dbReference type="ARBA" id="ARBA00022801"/>
    </source>
</evidence>
<keyword evidence="7 10" id="KW-0326">Glycosidase</keyword>
<feature type="active site" evidence="9">
    <location>
        <position position="264"/>
    </location>
</feature>
<evidence type="ECO:0000256" key="2">
    <source>
        <dbReference type="ARBA" id="ARBA00004191"/>
    </source>
</evidence>
<dbReference type="Gene3D" id="2.160.20.10">
    <property type="entry name" value="Single-stranded right-handed beta-helix, Pectin lyase-like"/>
    <property type="match status" value="1"/>
</dbReference>
<dbReference type="GO" id="GO:0004650">
    <property type="term" value="F:polygalacturonase activity"/>
    <property type="evidence" value="ECO:0007669"/>
    <property type="project" value="InterPro"/>
</dbReference>
<dbReference type="InterPro" id="IPR002791">
    <property type="entry name" value="ARMT1-like_metal-bd"/>
</dbReference>
<dbReference type="GO" id="GO:0005975">
    <property type="term" value="P:carbohydrate metabolic process"/>
    <property type="evidence" value="ECO:0007669"/>
    <property type="project" value="InterPro"/>
</dbReference>
<keyword evidence="6 10" id="KW-0378">Hydrolase</keyword>
<accession>A0A314XU33</accession>
<evidence type="ECO:0000256" key="8">
    <source>
        <dbReference type="ARBA" id="ARBA00023316"/>
    </source>
</evidence>
<evidence type="ECO:0000256" key="3">
    <source>
        <dbReference type="ARBA" id="ARBA00008834"/>
    </source>
</evidence>
<comment type="caution">
    <text evidence="12">The sequence shown here is derived from an EMBL/GenBank/DDBJ whole genome shotgun (WGS) entry which is preliminary data.</text>
</comment>
<evidence type="ECO:0000256" key="9">
    <source>
        <dbReference type="PROSITE-ProRule" id="PRU10052"/>
    </source>
</evidence>
<name>A0A314XU33_PRUYE</name>